<comment type="caution">
    <text evidence="1">The sequence shown here is derived from an EMBL/GenBank/DDBJ whole genome shotgun (WGS) entry which is preliminary data.</text>
</comment>
<accession>A0A8B5Y7H6</accession>
<dbReference type="Proteomes" id="UP000435910">
    <property type="component" value="Unassembled WGS sequence"/>
</dbReference>
<name>A0A8B5Y7H6_BACLI</name>
<dbReference type="EMBL" id="NILC01000029">
    <property type="protein sequence ID" value="TWL22325.1"/>
    <property type="molecule type" value="Genomic_DNA"/>
</dbReference>
<reference evidence="1 2" key="1">
    <citation type="submission" date="2019-06" db="EMBL/GenBank/DDBJ databases">
        <title>Genome sequence analysis of &gt;100 Bacillus licheniformis strains suggests intrinsic resistance to this species.</title>
        <authorList>
            <person name="Wels M."/>
            <person name="Siezen R.J."/>
            <person name="Johansen E."/>
            <person name="Stuer-Lauridsen B."/>
            <person name="Bjerre K."/>
            <person name="Nielsen B.K.K."/>
        </authorList>
    </citation>
    <scope>NUCLEOTIDE SEQUENCE [LARGE SCALE GENOMIC DNA]</scope>
    <source>
        <strain evidence="1 2">BAC-16736</strain>
    </source>
</reference>
<organism evidence="1 2">
    <name type="scientific">Bacillus licheniformis</name>
    <dbReference type="NCBI Taxonomy" id="1402"/>
    <lineage>
        <taxon>Bacteria</taxon>
        <taxon>Bacillati</taxon>
        <taxon>Bacillota</taxon>
        <taxon>Bacilli</taxon>
        <taxon>Bacillales</taxon>
        <taxon>Bacillaceae</taxon>
        <taxon>Bacillus</taxon>
    </lineage>
</organism>
<protein>
    <submittedName>
        <fullName evidence="1">Uncharacterized protein</fullName>
    </submittedName>
</protein>
<gene>
    <name evidence="1" type="ORF">CHCC16736_3794</name>
</gene>
<evidence type="ECO:0000313" key="1">
    <source>
        <dbReference type="EMBL" id="TWL22325.1"/>
    </source>
</evidence>
<evidence type="ECO:0000313" key="2">
    <source>
        <dbReference type="Proteomes" id="UP000435910"/>
    </source>
</evidence>
<dbReference type="AlphaFoldDB" id="A0A8B5Y7H6"/>
<sequence>MNISKISFFTACRESPVFLQVFLFFFVIEVPKKSLQNLGWLA</sequence>
<proteinExistence type="predicted"/>